<evidence type="ECO:0000256" key="3">
    <source>
        <dbReference type="ARBA" id="ARBA00022801"/>
    </source>
</evidence>
<feature type="compositionally biased region" description="Polar residues" evidence="10">
    <location>
        <begin position="1495"/>
        <end position="1520"/>
    </location>
</feature>
<sequence>MSFYGYHPIIEKWFRKRFQGPTEPQQQGWPCINRGEHTLISAPTGSGKTLTAFLSVIDRLVKRSLAGDLDDETSVIYVSPLRALSNDMHRNLTQPLEEISELMEEAGLLFTPIRIGLRTGDTPSSKRAALVKRPPHILVTTPESLYLMLTGSKARETLKTVETVIVDEIHALLRDKRGSHWSITLERLEALVEHPLQRIGLSATQKPLDRVAQYLVGNRPEIEITADPPSETHSDYPEQTCRIVNIGHSRTLDVAIQVPPSELSAICTHEQWAEVLEQIIELINSHHSTLIFVNTRRLAERITHQLTERLGEEVVGSHHGSLSAKIRHRTEQKLKSGELKAVIATASLELGIDVGYIDLVVQIGSPRGIATFLQRIGRSGHSLGLVPKGRIFALSRDELVESMALVRSIKQGILDTVRMPEAPIDILAQQITAEVACQEWNTDELFATLTRAYSYRNLKRNDFDSTIQFLSEGISSTSGRSRVYLHHDQVQNRVRSRKNARLVSTMNGGAIPEIASYRVVTEDDQTVVGSVDEDFAVESMAGDIFLLGNTSWQIRYVRGGDVTVVDAHGAPPSIPFWFGEAPGRSLELSTEISHLREELERRIEDAEQAILWLSQETNTDEWGSKQIVEYFQAQKAALGVVPTQKRVVFERFFDESGGMQLVIHAPFGGDINRAWGYTMRKRFCRSYNFELQATADDNGIILSLGPQHSFPLESLFSMLNTRNVQQLSEQAILDHPMFHVRWRWNVTRALLVSRMQNGKKVPPPLQRFRAEDLLTAVFPRLTGCPENEIGEIVRPDHILVDQTLTDCLNEQLDIGGLKNVLLEIEQGTLKLIPRDTREPSPFCYELLNSSPYTFLDGGEAQERRARAVATRHTLSVESVEDLGRLSPEAIAQVCQEAQPVVRNADEFHDVLLGRIHLPIHERPEWADWYQELEATGRATTLSRTEQPSEQVSAHSWVATERLPAALAAFPDSQHAPPVKVPAGVQQEWESTEARTSIIRGLLDNCGPLTVAEMAHQAGMTDAQTEAALMALEGEGIAMQGYFRVKDPNWDQSLEESEAAETKQDTSPVPPKEWCHRRLLSRIHRLTLQGLRAQVQPVDVSVLIQYLTRLHGLTGDEKRSGTNGLFEVLSMLQGIDIPAISWERDILPARLSNYQSSQLDELCFTGEVGWGRLYPPRRTAEQGKSMTGITRNAPVSFFLREDIPWLACFNQVSSKPEDSEAEHHLSSPAQEVQELLTQRGALFASDLMAATQSLPSQIADSLGELISRGLLTSDSFSGMRQFTEDRSTKQRRASRKSRIGLVRKRSTPNNTGRWSIWRREASGEVEERSLQYFEYVEQWAWQLIRRWGVVFRDLLSKESGAPRWFELLQIYRRLEARGEIRGGRFVTGVAGEQFAMSGTIQELRKLRDDPTCDELTILSATDPLNLTGILTKDARVPATPANRIAWWNGNLIAWAKNEELFLLTKVSEKLKRELILGFGLPIQEFNRQQLLDENSTNELEEASQSVSNVDDQLIPTGNGTSPPDKKSPRPSFL</sequence>
<keyword evidence="3 13" id="KW-0378">Hydrolase</keyword>
<evidence type="ECO:0000313" key="14">
    <source>
        <dbReference type="Proteomes" id="UP000316855"/>
    </source>
</evidence>
<feature type="domain" description="Helicase ATP-binding" evidence="11">
    <location>
        <begin position="29"/>
        <end position="223"/>
    </location>
</feature>
<reference evidence="13 14" key="1">
    <citation type="submission" date="2019-02" db="EMBL/GenBank/DDBJ databases">
        <title>Deep-cultivation of Planctomycetes and their phenomic and genomic characterization uncovers novel biology.</title>
        <authorList>
            <person name="Wiegand S."/>
            <person name="Jogler M."/>
            <person name="Boedeker C."/>
            <person name="Pinto D."/>
            <person name="Vollmers J."/>
            <person name="Rivas-Marin E."/>
            <person name="Kohn T."/>
            <person name="Peeters S.H."/>
            <person name="Heuer A."/>
            <person name="Rast P."/>
            <person name="Oberbeckmann S."/>
            <person name="Bunk B."/>
            <person name="Jeske O."/>
            <person name="Meyerdierks A."/>
            <person name="Storesund J.E."/>
            <person name="Kallscheuer N."/>
            <person name="Luecker S."/>
            <person name="Lage O.M."/>
            <person name="Pohl T."/>
            <person name="Merkel B.J."/>
            <person name="Hornburger P."/>
            <person name="Mueller R.-W."/>
            <person name="Bruemmer F."/>
            <person name="Labrenz M."/>
            <person name="Spormann A.M."/>
            <person name="Op den Camp H."/>
            <person name="Overmann J."/>
            <person name="Amann R."/>
            <person name="Jetten M.S.M."/>
            <person name="Mascher T."/>
            <person name="Medema M.H."/>
            <person name="Devos D.P."/>
            <person name="Kaster A.-K."/>
            <person name="Ovreas L."/>
            <person name="Rohde M."/>
            <person name="Galperin M.Y."/>
            <person name="Jogler C."/>
        </authorList>
    </citation>
    <scope>NUCLEOTIDE SEQUENCE [LARGE SCALE GENOMIC DNA]</scope>
    <source>
        <strain evidence="13 14">Pan161</strain>
    </source>
</reference>
<name>A0A517VFN6_9PLAN</name>
<dbReference type="PROSITE" id="PS51194">
    <property type="entry name" value="HELICASE_CTER"/>
    <property type="match status" value="1"/>
</dbReference>
<dbReference type="InterPro" id="IPR001650">
    <property type="entry name" value="Helicase_C-like"/>
</dbReference>
<dbReference type="GO" id="GO:0005524">
    <property type="term" value="F:ATP binding"/>
    <property type="evidence" value="ECO:0007669"/>
    <property type="project" value="UniProtKB-KW"/>
</dbReference>
<dbReference type="KEGG" id="gax:Pan161_34910"/>
<dbReference type="SMART" id="SM00382">
    <property type="entry name" value="AAA"/>
    <property type="match status" value="1"/>
</dbReference>
<evidence type="ECO:0000259" key="12">
    <source>
        <dbReference type="PROSITE" id="PS51194"/>
    </source>
</evidence>
<evidence type="ECO:0000256" key="1">
    <source>
        <dbReference type="ARBA" id="ARBA00022741"/>
    </source>
</evidence>
<evidence type="ECO:0000256" key="4">
    <source>
        <dbReference type="ARBA" id="ARBA00022806"/>
    </source>
</evidence>
<feature type="region of interest" description="Disordered" evidence="10">
    <location>
        <begin position="1495"/>
        <end position="1532"/>
    </location>
</feature>
<dbReference type="SMART" id="SM00490">
    <property type="entry name" value="HELICc"/>
    <property type="match status" value="1"/>
</dbReference>
<dbReference type="InterPro" id="IPR011545">
    <property type="entry name" value="DEAD/DEAH_box_helicase_dom"/>
</dbReference>
<feature type="domain" description="Helicase C-terminal" evidence="12">
    <location>
        <begin position="275"/>
        <end position="425"/>
    </location>
</feature>
<evidence type="ECO:0000256" key="10">
    <source>
        <dbReference type="SAM" id="MobiDB-lite"/>
    </source>
</evidence>
<dbReference type="CDD" id="cd17922">
    <property type="entry name" value="DEXHc_LHR-like"/>
    <property type="match status" value="1"/>
</dbReference>
<dbReference type="Pfam" id="PF19306">
    <property type="entry name" value="WHD_Lhr"/>
    <property type="match status" value="1"/>
</dbReference>
<keyword evidence="8" id="KW-0413">Isomerase</keyword>
<accession>A0A517VFN6</accession>
<dbReference type="Pfam" id="PF08494">
    <property type="entry name" value="DEAD_assoc"/>
    <property type="match status" value="1"/>
</dbReference>
<keyword evidence="9" id="KW-0175">Coiled coil</keyword>
<organism evidence="13 14">
    <name type="scientific">Gimesia algae</name>
    <dbReference type="NCBI Taxonomy" id="2527971"/>
    <lineage>
        <taxon>Bacteria</taxon>
        <taxon>Pseudomonadati</taxon>
        <taxon>Planctomycetota</taxon>
        <taxon>Planctomycetia</taxon>
        <taxon>Planctomycetales</taxon>
        <taxon>Planctomycetaceae</taxon>
        <taxon>Gimesia</taxon>
    </lineage>
</organism>
<evidence type="ECO:0000256" key="9">
    <source>
        <dbReference type="SAM" id="Coils"/>
    </source>
</evidence>
<dbReference type="GO" id="GO:0003677">
    <property type="term" value="F:DNA binding"/>
    <property type="evidence" value="ECO:0007669"/>
    <property type="project" value="UniProtKB-KW"/>
</dbReference>
<dbReference type="Gene3D" id="3.40.50.300">
    <property type="entry name" value="P-loop containing nucleotide triphosphate hydrolases"/>
    <property type="match status" value="2"/>
</dbReference>
<dbReference type="InterPro" id="IPR013701">
    <property type="entry name" value="Lhr-like_DEAD/DEAH_assoc"/>
</dbReference>
<evidence type="ECO:0000259" key="11">
    <source>
        <dbReference type="PROSITE" id="PS51192"/>
    </source>
</evidence>
<dbReference type="InterPro" id="IPR055367">
    <property type="entry name" value="WH4_Lhr"/>
</dbReference>
<dbReference type="Pfam" id="PF23234">
    <property type="entry name" value="WHD_4th_Lhr"/>
    <property type="match status" value="1"/>
</dbReference>
<dbReference type="Pfam" id="PF23235">
    <property type="entry name" value="WHD_3rd_Lhr"/>
    <property type="match status" value="1"/>
</dbReference>
<keyword evidence="7" id="KW-0234">DNA repair</keyword>
<dbReference type="InterPro" id="IPR055368">
    <property type="entry name" value="WH3_Lhr"/>
</dbReference>
<keyword evidence="6" id="KW-0238">DNA-binding</keyword>
<evidence type="ECO:0000256" key="5">
    <source>
        <dbReference type="ARBA" id="ARBA00022840"/>
    </source>
</evidence>
<feature type="coiled-coil region" evidence="9">
    <location>
        <begin position="589"/>
        <end position="616"/>
    </location>
</feature>
<dbReference type="InterPro" id="IPR052511">
    <property type="entry name" value="ATP-dep_Helicase"/>
</dbReference>
<dbReference type="GO" id="GO:0016887">
    <property type="term" value="F:ATP hydrolysis activity"/>
    <property type="evidence" value="ECO:0007669"/>
    <property type="project" value="TreeGrafter"/>
</dbReference>
<evidence type="ECO:0000313" key="13">
    <source>
        <dbReference type="EMBL" id="QDT91828.1"/>
    </source>
</evidence>
<keyword evidence="4 13" id="KW-0347">Helicase</keyword>
<dbReference type="PANTHER" id="PTHR47962">
    <property type="entry name" value="ATP-DEPENDENT HELICASE LHR-RELATED-RELATED"/>
    <property type="match status" value="1"/>
</dbReference>
<dbReference type="InterPro" id="IPR027417">
    <property type="entry name" value="P-loop_NTPase"/>
</dbReference>
<keyword evidence="14" id="KW-1185">Reference proteome</keyword>
<dbReference type="SMART" id="SM00487">
    <property type="entry name" value="DEXDc"/>
    <property type="match status" value="1"/>
</dbReference>
<dbReference type="Proteomes" id="UP000316855">
    <property type="component" value="Chromosome"/>
</dbReference>
<dbReference type="InterPro" id="IPR014001">
    <property type="entry name" value="Helicase_ATP-bd"/>
</dbReference>
<dbReference type="RefSeq" id="WP_145228997.1">
    <property type="nucleotide sequence ID" value="NZ_CP036343.1"/>
</dbReference>
<evidence type="ECO:0000256" key="8">
    <source>
        <dbReference type="ARBA" id="ARBA00023235"/>
    </source>
</evidence>
<dbReference type="SUPFAM" id="SSF52540">
    <property type="entry name" value="P-loop containing nucleoside triphosphate hydrolases"/>
    <property type="match status" value="1"/>
</dbReference>
<dbReference type="InterPro" id="IPR003593">
    <property type="entry name" value="AAA+_ATPase"/>
</dbReference>
<dbReference type="OrthoDB" id="9774462at2"/>
<dbReference type="Pfam" id="PF00271">
    <property type="entry name" value="Helicase_C"/>
    <property type="match status" value="1"/>
</dbReference>
<dbReference type="EC" id="3.6.4.13" evidence="13"/>
<dbReference type="PROSITE" id="PS51192">
    <property type="entry name" value="HELICASE_ATP_BIND_1"/>
    <property type="match status" value="1"/>
</dbReference>
<gene>
    <name evidence="13" type="primary">rhlE_2</name>
    <name evidence="13" type="ORF">Pan161_34910</name>
</gene>
<evidence type="ECO:0000256" key="6">
    <source>
        <dbReference type="ARBA" id="ARBA00023125"/>
    </source>
</evidence>
<evidence type="ECO:0000256" key="2">
    <source>
        <dbReference type="ARBA" id="ARBA00022763"/>
    </source>
</evidence>
<dbReference type="GO" id="GO:0006281">
    <property type="term" value="P:DNA repair"/>
    <property type="evidence" value="ECO:0007669"/>
    <property type="project" value="UniProtKB-KW"/>
</dbReference>
<dbReference type="CDD" id="cd18796">
    <property type="entry name" value="SF2_C_LHR"/>
    <property type="match status" value="1"/>
</dbReference>
<proteinExistence type="predicted"/>
<evidence type="ECO:0000256" key="7">
    <source>
        <dbReference type="ARBA" id="ARBA00023204"/>
    </source>
</evidence>
<keyword evidence="5" id="KW-0067">ATP-binding</keyword>
<protein>
    <submittedName>
        <fullName evidence="13">ATP-dependent RNA helicase RhlE</fullName>
        <ecNumber evidence="13">3.6.4.13</ecNumber>
    </submittedName>
</protein>
<dbReference type="PANTHER" id="PTHR47962:SF5">
    <property type="entry name" value="ATP-DEPENDENT HELICASE LHR-RELATED"/>
    <property type="match status" value="1"/>
</dbReference>
<keyword evidence="2" id="KW-0227">DNA damage</keyword>
<dbReference type="Pfam" id="PF00270">
    <property type="entry name" value="DEAD"/>
    <property type="match status" value="1"/>
</dbReference>
<dbReference type="GO" id="GO:0003724">
    <property type="term" value="F:RNA helicase activity"/>
    <property type="evidence" value="ECO:0007669"/>
    <property type="project" value="UniProtKB-EC"/>
</dbReference>
<dbReference type="InterPro" id="IPR045628">
    <property type="entry name" value="Lhr_WH_dom"/>
</dbReference>
<keyword evidence="1" id="KW-0547">Nucleotide-binding</keyword>
<dbReference type="EMBL" id="CP036343">
    <property type="protein sequence ID" value="QDT91828.1"/>
    <property type="molecule type" value="Genomic_DNA"/>
</dbReference>